<accession>A0ABT5YNL2</accession>
<evidence type="ECO:0000256" key="1">
    <source>
        <dbReference type="ARBA" id="ARBA00001947"/>
    </source>
</evidence>
<dbReference type="CDD" id="cd06252">
    <property type="entry name" value="M14_ASTE_ASPA-like"/>
    <property type="match status" value="1"/>
</dbReference>
<evidence type="ECO:0000256" key="3">
    <source>
        <dbReference type="ARBA" id="ARBA00022801"/>
    </source>
</evidence>
<dbReference type="SUPFAM" id="SSF53187">
    <property type="entry name" value="Zn-dependent exopeptidases"/>
    <property type="match status" value="1"/>
</dbReference>
<proteinExistence type="predicted"/>
<dbReference type="InterPro" id="IPR053138">
    <property type="entry name" value="N-alpha-Ac-DABA_deacetylase"/>
</dbReference>
<gene>
    <name evidence="6" type="ORF">P2G67_11285</name>
</gene>
<sequence length="345" mass="36806">MDGSSTSTAPVRVTASIPVGTPGKHRGFLTIPHSRDESAWGSIQMPIISIANGEGPTLLFTAGSHGDEYEGQIALMKAAQWLEPEMIRGRVILLPSLNHPAVCSATRLSPIDGLNMNRVFPGQRDGTVTQMIAHYVYSELLPLVDVVVDLHSGGKTLEFVPSVIMHALPDSDLHARTLAALKAFDAPAAAILTELDSEGMLDTAVETLGKVFISTELGGAGTATASSVAVAERGVHNLLRHFDVLQEDRQSDHRGRAEPGRILHTPEGGAFVISRDAGILEMLVDLGDEVVAGQAICQVHHFEDVDRPPSVYRSAIDGILWCRHVPGLVARGDCVAVIASDYPQS</sequence>
<comment type="cofactor">
    <cofactor evidence="1">
        <name>Zn(2+)</name>
        <dbReference type="ChEBI" id="CHEBI:29105"/>
    </cofactor>
</comment>
<dbReference type="PANTHER" id="PTHR37326">
    <property type="entry name" value="BLL3975 PROTEIN"/>
    <property type="match status" value="1"/>
</dbReference>
<keyword evidence="4" id="KW-0862">Zinc</keyword>
<dbReference type="RefSeq" id="WP_275823110.1">
    <property type="nucleotide sequence ID" value="NZ_JARHUD010000006.1"/>
</dbReference>
<keyword evidence="2" id="KW-0479">Metal-binding</keyword>
<evidence type="ECO:0000313" key="6">
    <source>
        <dbReference type="EMBL" id="MDF2096561.1"/>
    </source>
</evidence>
<dbReference type="Pfam" id="PF24827">
    <property type="entry name" value="AstE_AspA_cat"/>
    <property type="match status" value="1"/>
</dbReference>
<feature type="domain" description="Succinylglutamate desuccinylase/Aspartoacylase catalytic" evidence="5">
    <location>
        <begin position="55"/>
        <end position="241"/>
    </location>
</feature>
<evidence type="ECO:0000256" key="4">
    <source>
        <dbReference type="ARBA" id="ARBA00022833"/>
    </source>
</evidence>
<dbReference type="Proteomes" id="UP001215503">
    <property type="component" value="Unassembled WGS sequence"/>
</dbReference>
<evidence type="ECO:0000256" key="2">
    <source>
        <dbReference type="ARBA" id="ARBA00022723"/>
    </source>
</evidence>
<keyword evidence="7" id="KW-1185">Reference proteome</keyword>
<dbReference type="InterPro" id="IPR043795">
    <property type="entry name" value="N-alpha-Ac-DABA-like"/>
</dbReference>
<dbReference type="Gene3D" id="3.40.630.10">
    <property type="entry name" value="Zn peptidases"/>
    <property type="match status" value="1"/>
</dbReference>
<dbReference type="EMBL" id="JARHUD010000006">
    <property type="protein sequence ID" value="MDF2096561.1"/>
    <property type="molecule type" value="Genomic_DNA"/>
</dbReference>
<dbReference type="InterPro" id="IPR055438">
    <property type="entry name" value="AstE_AspA_cat"/>
</dbReference>
<protein>
    <submittedName>
        <fullName evidence="6">Succinylglutamate desuccinylase/aspartoacylase family protein</fullName>
    </submittedName>
</protein>
<dbReference type="PIRSF" id="PIRSF039012">
    <property type="entry name" value="ASP"/>
    <property type="match status" value="1"/>
</dbReference>
<dbReference type="PANTHER" id="PTHR37326:SF1">
    <property type="entry name" value="BLL3975 PROTEIN"/>
    <property type="match status" value="1"/>
</dbReference>
<keyword evidence="3" id="KW-0378">Hydrolase</keyword>
<evidence type="ECO:0000259" key="5">
    <source>
        <dbReference type="Pfam" id="PF24827"/>
    </source>
</evidence>
<name>A0ABT5YNL2_9PROT</name>
<reference evidence="6 7" key="1">
    <citation type="submission" date="2023-03" db="EMBL/GenBank/DDBJ databases">
        <title>Fodinicurvata sp. CAU 1616 isolated from sea sendiment.</title>
        <authorList>
            <person name="Kim W."/>
        </authorList>
    </citation>
    <scope>NUCLEOTIDE SEQUENCE [LARGE SCALE GENOMIC DNA]</scope>
    <source>
        <strain evidence="6 7">CAU 1616</strain>
    </source>
</reference>
<comment type="caution">
    <text evidence="6">The sequence shown here is derived from an EMBL/GenBank/DDBJ whole genome shotgun (WGS) entry which is preliminary data.</text>
</comment>
<organism evidence="6 7">
    <name type="scientific">Aquibaculum arenosum</name>
    <dbReference type="NCBI Taxonomy" id="3032591"/>
    <lineage>
        <taxon>Bacteria</taxon>
        <taxon>Pseudomonadati</taxon>
        <taxon>Pseudomonadota</taxon>
        <taxon>Alphaproteobacteria</taxon>
        <taxon>Rhodospirillales</taxon>
        <taxon>Rhodovibrionaceae</taxon>
        <taxon>Aquibaculum</taxon>
    </lineage>
</organism>
<evidence type="ECO:0000313" key="7">
    <source>
        <dbReference type="Proteomes" id="UP001215503"/>
    </source>
</evidence>